<keyword evidence="1" id="KW-0812">Transmembrane</keyword>
<gene>
    <name evidence="2" type="ORF">LV35_04126</name>
</gene>
<evidence type="ECO:0000256" key="1">
    <source>
        <dbReference type="SAM" id="Phobius"/>
    </source>
</evidence>
<sequence>MVLLNIKNRKWKDFPKNFWENFTGLSIILTVIGFILGVGGWKLDEGWVQYFGVLSIISGIFLTIRLSWPEPVLQLKELVGKKLTLEEVNSIYPIPFLLGVVGTTKSGKTTFLNQALRASTQTNRTNIIYGEVLSVPRKYDNYFIVIDGDGAKLKQQFEIINKVDYLLVFLDHNMSHTKKQLNTHRLREHENFFEHLKGYLSEHKKIKKIHLVLNKQDLWDSSAKKKQLCDWLETKVQDCIDSLNIEVSYSFHSNLNSASVNELINNISQEVVSANDRKK</sequence>
<dbReference type="AlphaFoldDB" id="A0AAJ0QTN9"/>
<reference evidence="2 3" key="1">
    <citation type="submission" date="2016-01" db="EMBL/GenBank/DDBJ databases">
        <title>Draft sequences of Acinetobacter baumannii isolates from wounded military personnel.</title>
        <authorList>
            <person name="Arivett B.A."/>
            <person name="Fiester S.E."/>
            <person name="Ream D.C."/>
            <person name="Actis L.A."/>
        </authorList>
    </citation>
    <scope>NUCLEOTIDE SEQUENCE [LARGE SCALE GENOMIC DNA]</scope>
    <source>
        <strain evidence="2 3">AB2828</strain>
    </source>
</reference>
<dbReference type="InterPro" id="IPR027417">
    <property type="entry name" value="P-loop_NTPase"/>
</dbReference>
<proteinExistence type="predicted"/>
<dbReference type="CDD" id="cd00882">
    <property type="entry name" value="Ras_like_GTPase"/>
    <property type="match status" value="1"/>
</dbReference>
<keyword evidence="1" id="KW-1133">Transmembrane helix</keyword>
<dbReference type="EMBL" id="LRDT01000068">
    <property type="protein sequence ID" value="KZA10068.1"/>
    <property type="molecule type" value="Genomic_DNA"/>
</dbReference>
<feature type="transmembrane region" description="Helical" evidence="1">
    <location>
        <begin position="47"/>
        <end position="68"/>
    </location>
</feature>
<dbReference type="RefSeq" id="WP_000243495.1">
    <property type="nucleotide sequence ID" value="NZ_BHFY01000126.1"/>
</dbReference>
<dbReference type="Gene3D" id="3.40.50.300">
    <property type="entry name" value="P-loop containing nucleotide triphosphate hydrolases"/>
    <property type="match status" value="1"/>
</dbReference>
<evidence type="ECO:0000313" key="2">
    <source>
        <dbReference type="EMBL" id="KZA10068.1"/>
    </source>
</evidence>
<organism evidence="2 3">
    <name type="scientific">Acinetobacter baumannii</name>
    <dbReference type="NCBI Taxonomy" id="470"/>
    <lineage>
        <taxon>Bacteria</taxon>
        <taxon>Pseudomonadati</taxon>
        <taxon>Pseudomonadota</taxon>
        <taxon>Gammaproteobacteria</taxon>
        <taxon>Moraxellales</taxon>
        <taxon>Moraxellaceae</taxon>
        <taxon>Acinetobacter</taxon>
        <taxon>Acinetobacter calcoaceticus/baumannii complex</taxon>
    </lineage>
</organism>
<feature type="transmembrane region" description="Helical" evidence="1">
    <location>
        <begin position="21"/>
        <end position="41"/>
    </location>
</feature>
<comment type="caution">
    <text evidence="2">The sequence shown here is derived from an EMBL/GenBank/DDBJ whole genome shotgun (WGS) entry which is preliminary data.</text>
</comment>
<dbReference type="SUPFAM" id="SSF52540">
    <property type="entry name" value="P-loop containing nucleoside triphosphate hydrolases"/>
    <property type="match status" value="2"/>
</dbReference>
<keyword evidence="1" id="KW-0472">Membrane</keyword>
<dbReference type="Proteomes" id="UP000076296">
    <property type="component" value="Unassembled WGS sequence"/>
</dbReference>
<protein>
    <submittedName>
        <fullName evidence="2">Uncharacterized protein</fullName>
    </submittedName>
</protein>
<accession>A0AAJ0QTN9</accession>
<name>A0AAJ0QTN9_ACIBA</name>
<evidence type="ECO:0000313" key="3">
    <source>
        <dbReference type="Proteomes" id="UP000076296"/>
    </source>
</evidence>